<name>A0A5R8NB46_9NOCA</name>
<protein>
    <submittedName>
        <fullName evidence="1">HK97 gp10 family phage protein</fullName>
    </submittedName>
</protein>
<dbReference type="RefSeq" id="WP_138452826.1">
    <property type="nucleotide sequence ID" value="NZ_VBUT01000014.1"/>
</dbReference>
<dbReference type="AlphaFoldDB" id="A0A5R8NB46"/>
<evidence type="ECO:0000313" key="2">
    <source>
        <dbReference type="Proteomes" id="UP000306378"/>
    </source>
</evidence>
<sequence length="101" mass="10975">MNAAVLTIFDSIARQTARVATTPRRRAIARQIADDARAAAPVMTGAYRDGIGTEFSGTTVRVVDDDPDAIYKEYGTVDTPAHAALTDAARRHGRYRGWIPD</sequence>
<evidence type="ECO:0000313" key="1">
    <source>
        <dbReference type="EMBL" id="TLF72921.1"/>
    </source>
</evidence>
<gene>
    <name evidence="1" type="ORF">FEK34_28270</name>
</gene>
<dbReference type="Proteomes" id="UP000306378">
    <property type="component" value="Unassembled WGS sequence"/>
</dbReference>
<proteinExistence type="predicted"/>
<dbReference type="EMBL" id="VBUT01000014">
    <property type="protein sequence ID" value="TLF72921.1"/>
    <property type="molecule type" value="Genomic_DNA"/>
</dbReference>
<reference evidence="1 2" key="1">
    <citation type="submission" date="2019-05" db="EMBL/GenBank/DDBJ databases">
        <title>Genomes sequences of two Nocardia cyriacigeorgica environmental isolates, type strains Nocardia asteroides ATCC 19247 and Nocardia cyriacigeorgica DSM 44484.</title>
        <authorList>
            <person name="Vautrin F."/>
            <person name="Bergeron E."/>
            <person name="Dubost A."/>
            <person name="Abrouk D."/>
            <person name="Rodriguez Nava V."/>
            <person name="Pujic P."/>
        </authorList>
    </citation>
    <scope>NUCLEOTIDE SEQUENCE [LARGE SCALE GENOMIC DNA]</scope>
    <source>
        <strain evidence="1 2">EML 446</strain>
    </source>
</reference>
<comment type="caution">
    <text evidence="1">The sequence shown here is derived from an EMBL/GenBank/DDBJ whole genome shotgun (WGS) entry which is preliminary data.</text>
</comment>
<accession>A0A5R8NB46</accession>
<organism evidence="1 2">
    <name type="scientific">Nocardia cyriacigeorgica</name>
    <dbReference type="NCBI Taxonomy" id="135487"/>
    <lineage>
        <taxon>Bacteria</taxon>
        <taxon>Bacillati</taxon>
        <taxon>Actinomycetota</taxon>
        <taxon>Actinomycetes</taxon>
        <taxon>Mycobacteriales</taxon>
        <taxon>Nocardiaceae</taxon>
        <taxon>Nocardia</taxon>
    </lineage>
</organism>